<organism evidence="2">
    <name type="scientific">hydrothermal vent metagenome</name>
    <dbReference type="NCBI Taxonomy" id="652676"/>
    <lineage>
        <taxon>unclassified sequences</taxon>
        <taxon>metagenomes</taxon>
        <taxon>ecological metagenomes</taxon>
    </lineage>
</organism>
<proteinExistence type="predicted"/>
<accession>A0A3B1DFA0</accession>
<dbReference type="PANTHER" id="PTHR37507">
    <property type="entry name" value="SPORULATION PROTEIN YDCC"/>
    <property type="match status" value="1"/>
</dbReference>
<dbReference type="InterPro" id="IPR033399">
    <property type="entry name" value="TP_0789-like"/>
</dbReference>
<keyword evidence="2" id="KW-0449">Lipoprotein</keyword>
<dbReference type="InterPro" id="IPR029046">
    <property type="entry name" value="LolA/LolB/LppX"/>
</dbReference>
<dbReference type="Pfam" id="PF17131">
    <property type="entry name" value="LolA_like"/>
    <property type="match status" value="1"/>
</dbReference>
<dbReference type="InterPro" id="IPR052944">
    <property type="entry name" value="Sporulation_related"/>
</dbReference>
<dbReference type="PANTHER" id="PTHR37507:SF2">
    <property type="entry name" value="SPORULATION PROTEIN YDCC"/>
    <property type="match status" value="1"/>
</dbReference>
<dbReference type="AlphaFoldDB" id="A0A3B1DFA0"/>
<dbReference type="CDD" id="cd16329">
    <property type="entry name" value="LolA_like"/>
    <property type="match status" value="1"/>
</dbReference>
<protein>
    <submittedName>
        <fullName evidence="2">Outer membrane lipoprotein-sorting protein</fullName>
    </submittedName>
</protein>
<evidence type="ECO:0000313" key="2">
    <source>
        <dbReference type="EMBL" id="VAX34694.1"/>
    </source>
</evidence>
<sequence>MCLLIVLIIMAAGVFVSLHSSAAAERSPEVQEIIDRVDRLYRSDTSYGEIEMTIITPDWRRTLRMKIWTEGMDKTFLYITSPKKDAGIATLRIGTEMWNYFPKINKVMKVPPSMMMGSWMGSDFTNDDLVKESSLLRDYSARLINPEGADKDHYHIELIPKRDTPSVWGKIIVTVRKDDYIPVRLVYFDEKGRKMRIMEYKDIRMFGDRKLPAVLEMTPLNKKGHKTVIRYLDVRFNIKTDRETFTLRNLQRKRR</sequence>
<name>A0A3B1DFA0_9ZZZZ</name>
<evidence type="ECO:0000259" key="1">
    <source>
        <dbReference type="Pfam" id="PF17131"/>
    </source>
</evidence>
<feature type="domain" description="Uncharacterized protein TP-0789" evidence="1">
    <location>
        <begin position="72"/>
        <end position="252"/>
    </location>
</feature>
<gene>
    <name evidence="2" type="ORF">MNBD_NITROSPIRAE03-1382</name>
</gene>
<reference evidence="2" key="1">
    <citation type="submission" date="2018-06" db="EMBL/GenBank/DDBJ databases">
        <authorList>
            <person name="Zhirakovskaya E."/>
        </authorList>
    </citation>
    <scope>NUCLEOTIDE SEQUENCE</scope>
</reference>
<dbReference type="SUPFAM" id="SSF89392">
    <property type="entry name" value="Prokaryotic lipoproteins and lipoprotein localization factors"/>
    <property type="match status" value="1"/>
</dbReference>
<dbReference type="Gene3D" id="2.50.20.10">
    <property type="entry name" value="Lipoprotein localisation LolA/LolB/LppX"/>
    <property type="match status" value="1"/>
</dbReference>
<dbReference type="EMBL" id="UOGI01000375">
    <property type="protein sequence ID" value="VAX34694.1"/>
    <property type="molecule type" value="Genomic_DNA"/>
</dbReference>